<proteinExistence type="predicted"/>
<dbReference type="Proteomes" id="UP000887576">
    <property type="component" value="Unplaced"/>
</dbReference>
<organism evidence="1 2">
    <name type="scientific">Panagrolaimus sp. JU765</name>
    <dbReference type="NCBI Taxonomy" id="591449"/>
    <lineage>
        <taxon>Eukaryota</taxon>
        <taxon>Metazoa</taxon>
        <taxon>Ecdysozoa</taxon>
        <taxon>Nematoda</taxon>
        <taxon>Chromadorea</taxon>
        <taxon>Rhabditida</taxon>
        <taxon>Tylenchina</taxon>
        <taxon>Panagrolaimomorpha</taxon>
        <taxon>Panagrolaimoidea</taxon>
        <taxon>Panagrolaimidae</taxon>
        <taxon>Panagrolaimus</taxon>
    </lineage>
</organism>
<sequence length="184" mass="20110">MLQPSEDNSNMQSTVVALFAFLAIASACEQWPNGTDTKLNWFQSCTGNVVVHSLQTTDANGNAEYPIHLGKPLYVHLNITNNGQVYNNMKLDTNIWNWGGWTGCSWHSLPTLGLLSNQDACTNGVPCPIPVGNQLLTVTLDFSKYQAIIDLLTNDAPYQLQQVITDSASGSKLCVTVQSRALIH</sequence>
<protein>
    <submittedName>
        <fullName evidence="2">MD-2-related lipid-recognition domain-containing protein</fullName>
    </submittedName>
</protein>
<dbReference type="WBParaSite" id="JU765_v2.g10244.t1">
    <property type="protein sequence ID" value="JU765_v2.g10244.t1"/>
    <property type="gene ID" value="JU765_v2.g10244"/>
</dbReference>
<name>A0AC34PVB6_9BILA</name>
<evidence type="ECO:0000313" key="2">
    <source>
        <dbReference type="WBParaSite" id="JU765_v2.g10244.t1"/>
    </source>
</evidence>
<evidence type="ECO:0000313" key="1">
    <source>
        <dbReference type="Proteomes" id="UP000887576"/>
    </source>
</evidence>
<accession>A0AC34PVB6</accession>
<reference evidence="2" key="1">
    <citation type="submission" date="2022-11" db="UniProtKB">
        <authorList>
            <consortium name="WormBaseParasite"/>
        </authorList>
    </citation>
    <scope>IDENTIFICATION</scope>
</reference>